<sequence length="470" mass="53059">MTTTSDVKRIYFDITDIVEYARVYNHVSGIQRVQIRIIAALAKQHGGKRIVCSYWNRATSTYCQVPGDGVFTSSAFNSTELLLKLRASTSHWLLDKSDAKKALAKYNGQKQYRALKKLELYLTALLWPAGLKRFGIQPKQSFNHIRPLEVQQLTDIPANETLVFLGSNWNTPELLEVGKRHRQAGGQVVQMIYDLIPHTAPQYFTQGLVNAFNQFLDSTPQYVSSFTCISDWTASDLRQFVQHIPGYAPLIQTVPLAHEFAGFARNQDEISPTDASLIQMVKQRPYVVCVGTVEVRKNGLALLQAWQRLIGELGERTPQLVFGGKYGWKIDEFKDLLKRDAQLARYVTIIANASDQDLAYLYKHCAFNIYPSFYEGWGLPVGEAAWFGRTSVVSSATSMPEVCGDLVDYVDPNDIQAIADKVKHFVLNPEIVKQREQRIREAPLRDWLTVANDFYDFVMADSVSLGSQAA</sequence>
<evidence type="ECO:0000259" key="2">
    <source>
        <dbReference type="Pfam" id="PF00534"/>
    </source>
</evidence>
<dbReference type="Gene3D" id="3.40.50.2000">
    <property type="entry name" value="Glycogen Phosphorylase B"/>
    <property type="match status" value="1"/>
</dbReference>
<dbReference type="OrthoDB" id="433681at2"/>
<dbReference type="Proteomes" id="UP000294593">
    <property type="component" value="Unassembled WGS sequence"/>
</dbReference>
<dbReference type="CDD" id="cd03809">
    <property type="entry name" value="GT4_MtfB-like"/>
    <property type="match status" value="1"/>
</dbReference>
<accession>A0A4R6RP68</accession>
<dbReference type="Pfam" id="PF00534">
    <property type="entry name" value="Glycos_transf_1"/>
    <property type="match status" value="1"/>
</dbReference>
<keyword evidence="4" id="KW-1185">Reference proteome</keyword>
<dbReference type="PANTHER" id="PTHR46401:SF2">
    <property type="entry name" value="GLYCOSYLTRANSFERASE WBBK-RELATED"/>
    <property type="match status" value="1"/>
</dbReference>
<evidence type="ECO:0000313" key="3">
    <source>
        <dbReference type="EMBL" id="TDP88460.1"/>
    </source>
</evidence>
<dbReference type="SUPFAM" id="SSF53756">
    <property type="entry name" value="UDP-Glycosyltransferase/glycogen phosphorylase"/>
    <property type="match status" value="1"/>
</dbReference>
<evidence type="ECO:0000256" key="1">
    <source>
        <dbReference type="ARBA" id="ARBA00022679"/>
    </source>
</evidence>
<dbReference type="InterPro" id="IPR001296">
    <property type="entry name" value="Glyco_trans_1"/>
</dbReference>
<name>A0A4R6RP68_9BURK</name>
<comment type="caution">
    <text evidence="3">The sequence shown here is derived from an EMBL/GenBank/DDBJ whole genome shotgun (WGS) entry which is preliminary data.</text>
</comment>
<feature type="domain" description="Glycosyl transferase family 1" evidence="2">
    <location>
        <begin position="282"/>
        <end position="441"/>
    </location>
</feature>
<dbReference type="AlphaFoldDB" id="A0A4R6RP68"/>
<proteinExistence type="predicted"/>
<keyword evidence="1 3" id="KW-0808">Transferase</keyword>
<organism evidence="3 4">
    <name type="scientific">Aquabacterium commune</name>
    <dbReference type="NCBI Taxonomy" id="70586"/>
    <lineage>
        <taxon>Bacteria</taxon>
        <taxon>Pseudomonadati</taxon>
        <taxon>Pseudomonadota</taxon>
        <taxon>Betaproteobacteria</taxon>
        <taxon>Burkholderiales</taxon>
        <taxon>Aquabacterium</taxon>
    </lineage>
</organism>
<protein>
    <submittedName>
        <fullName evidence="3">Glycosyltransferase involved in cell wall biosynthesis</fullName>
    </submittedName>
</protein>
<reference evidence="3 4" key="1">
    <citation type="submission" date="2019-03" db="EMBL/GenBank/DDBJ databases">
        <title>Genomic Encyclopedia of Type Strains, Phase IV (KMG-IV): sequencing the most valuable type-strain genomes for metagenomic binning, comparative biology and taxonomic classification.</title>
        <authorList>
            <person name="Goeker M."/>
        </authorList>
    </citation>
    <scope>NUCLEOTIDE SEQUENCE [LARGE SCALE GENOMIC DNA]</scope>
    <source>
        <strain evidence="3 4">DSM 11901</strain>
    </source>
</reference>
<dbReference type="EMBL" id="SNXW01000001">
    <property type="protein sequence ID" value="TDP88460.1"/>
    <property type="molecule type" value="Genomic_DNA"/>
</dbReference>
<dbReference type="RefSeq" id="WP_133606073.1">
    <property type="nucleotide sequence ID" value="NZ_SNXW01000001.1"/>
</dbReference>
<gene>
    <name evidence="3" type="ORF">EV672_101610</name>
</gene>
<evidence type="ECO:0000313" key="4">
    <source>
        <dbReference type="Proteomes" id="UP000294593"/>
    </source>
</evidence>
<dbReference type="PANTHER" id="PTHR46401">
    <property type="entry name" value="GLYCOSYLTRANSFERASE WBBK-RELATED"/>
    <property type="match status" value="1"/>
</dbReference>
<dbReference type="GO" id="GO:0016757">
    <property type="term" value="F:glycosyltransferase activity"/>
    <property type="evidence" value="ECO:0007669"/>
    <property type="project" value="InterPro"/>
</dbReference>